<evidence type="ECO:0000256" key="5">
    <source>
        <dbReference type="ARBA" id="ARBA00023136"/>
    </source>
</evidence>
<evidence type="ECO:0000256" key="4">
    <source>
        <dbReference type="ARBA" id="ARBA00022989"/>
    </source>
</evidence>
<name>A0AA37SSV0_9BACT</name>
<dbReference type="InterPro" id="IPR035973">
    <property type="entry name" value="Cyt_c_oxidase_su3-like_sf"/>
</dbReference>
<dbReference type="GO" id="GO:0019646">
    <property type="term" value="P:aerobic electron transport chain"/>
    <property type="evidence" value="ECO:0007669"/>
    <property type="project" value="InterPro"/>
</dbReference>
<keyword evidence="3 6" id="KW-0812">Transmembrane</keyword>
<dbReference type="EMBL" id="BSOH01000031">
    <property type="protein sequence ID" value="GLR19703.1"/>
    <property type="molecule type" value="Genomic_DNA"/>
</dbReference>
<dbReference type="InterPro" id="IPR024791">
    <property type="entry name" value="Cyt_c/ubiquinol_Oxase_su3"/>
</dbReference>
<feature type="transmembrane region" description="Helical" evidence="7">
    <location>
        <begin position="51"/>
        <end position="73"/>
    </location>
</feature>
<dbReference type="SUPFAM" id="SSF81452">
    <property type="entry name" value="Cytochrome c oxidase subunit III-like"/>
    <property type="match status" value="1"/>
</dbReference>
<feature type="transmembrane region" description="Helical" evidence="7">
    <location>
        <begin position="166"/>
        <end position="185"/>
    </location>
</feature>
<dbReference type="Gene3D" id="1.20.120.80">
    <property type="entry name" value="Cytochrome c oxidase, subunit III, four-helix bundle"/>
    <property type="match status" value="1"/>
</dbReference>
<feature type="transmembrane region" description="Helical" evidence="7">
    <location>
        <begin position="12"/>
        <end position="36"/>
    </location>
</feature>
<dbReference type="InterPro" id="IPR013833">
    <property type="entry name" value="Cyt_c_oxidase_su3_a-hlx"/>
</dbReference>
<proteinExistence type="inferred from homology"/>
<dbReference type="InterPro" id="IPR000298">
    <property type="entry name" value="Cyt_c_oxidase-like_su3"/>
</dbReference>
<dbReference type="RefSeq" id="WP_235295104.1">
    <property type="nucleotide sequence ID" value="NZ_BSOH01000031.1"/>
</dbReference>
<dbReference type="GO" id="GO:0005886">
    <property type="term" value="C:plasma membrane"/>
    <property type="evidence" value="ECO:0007669"/>
    <property type="project" value="UniProtKB-SubCell"/>
</dbReference>
<evidence type="ECO:0000256" key="7">
    <source>
        <dbReference type="SAM" id="Phobius"/>
    </source>
</evidence>
<accession>A0AA37SSV0</accession>
<organism evidence="9 10">
    <name type="scientific">Portibacter lacus</name>
    <dbReference type="NCBI Taxonomy" id="1099794"/>
    <lineage>
        <taxon>Bacteria</taxon>
        <taxon>Pseudomonadati</taxon>
        <taxon>Bacteroidota</taxon>
        <taxon>Saprospiria</taxon>
        <taxon>Saprospirales</taxon>
        <taxon>Haliscomenobacteraceae</taxon>
        <taxon>Portibacter</taxon>
    </lineage>
</organism>
<dbReference type="PROSITE" id="PS50253">
    <property type="entry name" value="COX3"/>
    <property type="match status" value="1"/>
</dbReference>
<dbReference type="PANTHER" id="PTHR11403:SF10">
    <property type="entry name" value="CYTOCHROME C OXIDASE"/>
    <property type="match status" value="1"/>
</dbReference>
<keyword evidence="10" id="KW-1185">Reference proteome</keyword>
<comment type="similarity">
    <text evidence="2 6">Belongs to the cytochrome c oxidase subunit 3 family.</text>
</comment>
<evidence type="ECO:0000313" key="9">
    <source>
        <dbReference type="EMBL" id="GLR19703.1"/>
    </source>
</evidence>
<dbReference type="GO" id="GO:0004129">
    <property type="term" value="F:cytochrome-c oxidase activity"/>
    <property type="evidence" value="ECO:0007669"/>
    <property type="project" value="InterPro"/>
</dbReference>
<evidence type="ECO:0000256" key="1">
    <source>
        <dbReference type="ARBA" id="ARBA00004141"/>
    </source>
</evidence>
<keyword evidence="4 7" id="KW-1133">Transmembrane helix</keyword>
<dbReference type="Proteomes" id="UP001156666">
    <property type="component" value="Unassembled WGS sequence"/>
</dbReference>
<protein>
    <recommendedName>
        <fullName evidence="8">Heme-copper oxidase subunit III family profile domain-containing protein</fullName>
    </recommendedName>
</protein>
<feature type="transmembrane region" description="Helical" evidence="7">
    <location>
        <begin position="120"/>
        <end position="145"/>
    </location>
</feature>
<evidence type="ECO:0000256" key="6">
    <source>
        <dbReference type="RuleBase" id="RU003376"/>
    </source>
</evidence>
<feature type="transmembrane region" description="Helical" evidence="7">
    <location>
        <begin position="80"/>
        <end position="100"/>
    </location>
</feature>
<evidence type="ECO:0000256" key="2">
    <source>
        <dbReference type="ARBA" id="ARBA00010581"/>
    </source>
</evidence>
<evidence type="ECO:0000259" key="8">
    <source>
        <dbReference type="PROSITE" id="PS50253"/>
    </source>
</evidence>
<dbReference type="CDD" id="cd00386">
    <property type="entry name" value="Heme_Cu_Oxidase_III_like"/>
    <property type="match status" value="1"/>
</dbReference>
<evidence type="ECO:0000313" key="10">
    <source>
        <dbReference type="Proteomes" id="UP001156666"/>
    </source>
</evidence>
<comment type="caution">
    <text evidence="9">The sequence shown here is derived from an EMBL/GenBank/DDBJ whole genome shotgun (WGS) entry which is preliminary data.</text>
</comment>
<sequence>MEISIKNRINPQLFGLWTALASITMMFGALTSAYIVRQAAGNWLEFRMPDLFIVSTVVILLSSVTLQVAYNGYKNQKEGLYKGGLVLSFILGLAFLILQYNAWMMLFNMGVDMKINPSGSFLYVITGVHAGHILGGITALIVALLHAFTLPFEYSDKRKNRFQLVLHYWHFVDLLWVYLFVFLLMTR</sequence>
<dbReference type="Pfam" id="PF00510">
    <property type="entry name" value="COX3"/>
    <property type="match status" value="1"/>
</dbReference>
<gene>
    <name evidence="9" type="ORF">GCM10007940_43190</name>
</gene>
<comment type="subcellular location">
    <subcellularLocation>
        <location evidence="6">Cell membrane</location>
        <topology evidence="6">Multi-pass membrane protein</topology>
    </subcellularLocation>
    <subcellularLocation>
        <location evidence="1">Membrane</location>
        <topology evidence="1">Multi-pass membrane protein</topology>
    </subcellularLocation>
</comment>
<evidence type="ECO:0000256" key="3">
    <source>
        <dbReference type="ARBA" id="ARBA00022692"/>
    </source>
</evidence>
<dbReference type="PANTHER" id="PTHR11403">
    <property type="entry name" value="CYTOCHROME C OXIDASE SUBUNIT III"/>
    <property type="match status" value="1"/>
</dbReference>
<dbReference type="AlphaFoldDB" id="A0AA37SSV0"/>
<reference evidence="9" key="2">
    <citation type="submission" date="2023-01" db="EMBL/GenBank/DDBJ databases">
        <title>Draft genome sequence of Portibacter lacus strain NBRC 108769.</title>
        <authorList>
            <person name="Sun Q."/>
            <person name="Mori K."/>
        </authorList>
    </citation>
    <scope>NUCLEOTIDE SEQUENCE</scope>
    <source>
        <strain evidence="9">NBRC 108769</strain>
    </source>
</reference>
<feature type="domain" description="Heme-copper oxidase subunit III family profile" evidence="8">
    <location>
        <begin position="14"/>
        <end position="187"/>
    </location>
</feature>
<keyword evidence="5 7" id="KW-0472">Membrane</keyword>
<reference evidence="9" key="1">
    <citation type="journal article" date="2014" name="Int. J. Syst. Evol. Microbiol.">
        <title>Complete genome sequence of Corynebacterium casei LMG S-19264T (=DSM 44701T), isolated from a smear-ripened cheese.</title>
        <authorList>
            <consortium name="US DOE Joint Genome Institute (JGI-PGF)"/>
            <person name="Walter F."/>
            <person name="Albersmeier A."/>
            <person name="Kalinowski J."/>
            <person name="Ruckert C."/>
        </authorList>
    </citation>
    <scope>NUCLEOTIDE SEQUENCE</scope>
    <source>
        <strain evidence="9">NBRC 108769</strain>
    </source>
</reference>